<sequence length="83" mass="9499">SKYFGGTEAWIGLTDSETEGEFKWVDGKPLTTAFWWKGEPNDYRHNEDCAVTGYSYAESNILTWADYPCDRSVVGICEMKIFN</sequence>
<gene>
    <name evidence="1" type="ORF">PGIGA_G00048190</name>
</gene>
<reference evidence="1 2" key="1">
    <citation type="journal article" date="2022" name="bioRxiv">
        <title>An ancient truncated duplication of the anti-Mullerian hormone receptor type 2 gene is a potential conserved master sex determinant in the Pangasiidae catfish family.</title>
        <authorList>
            <person name="Wen M."/>
            <person name="Pan Q."/>
            <person name="Jouanno E."/>
            <person name="Montfort J."/>
            <person name="Zahm M."/>
            <person name="Cabau C."/>
            <person name="Klopp C."/>
            <person name="Iampietro C."/>
            <person name="Roques C."/>
            <person name="Bouchez O."/>
            <person name="Castinel A."/>
            <person name="Donnadieu C."/>
            <person name="Parrinello H."/>
            <person name="Poncet C."/>
            <person name="Belmonte E."/>
            <person name="Gautier V."/>
            <person name="Avarre J.-C."/>
            <person name="Dugue R."/>
            <person name="Gustiano R."/>
            <person name="Ha T.T.T."/>
            <person name="Campet M."/>
            <person name="Sriphairoj K."/>
            <person name="Ribolli J."/>
            <person name="de Almeida F.L."/>
            <person name="Desvignes T."/>
            <person name="Postlethwait J.H."/>
            <person name="Bucao C.F."/>
            <person name="Robinson-Rechavi M."/>
            <person name="Bobe J."/>
            <person name="Herpin A."/>
            <person name="Guiguen Y."/>
        </authorList>
    </citation>
    <scope>NUCLEOTIDE SEQUENCE [LARGE SCALE GENOMIC DNA]</scope>
    <source>
        <strain evidence="1">YG-Dec2019</strain>
    </source>
</reference>
<dbReference type="Proteomes" id="UP000829447">
    <property type="component" value="Linkage Group LG13"/>
</dbReference>
<evidence type="ECO:0000313" key="1">
    <source>
        <dbReference type="EMBL" id="MCI4385247.1"/>
    </source>
</evidence>
<proteinExistence type="predicted"/>
<feature type="non-terminal residue" evidence="1">
    <location>
        <position position="1"/>
    </location>
</feature>
<protein>
    <submittedName>
        <fullName evidence="1">Uncharacterized protein</fullName>
    </submittedName>
</protein>
<dbReference type="EMBL" id="CM040466">
    <property type="protein sequence ID" value="MCI4385247.1"/>
    <property type="molecule type" value="Genomic_DNA"/>
</dbReference>
<name>A0ACC5X1V4_PANGG</name>
<keyword evidence="2" id="KW-1185">Reference proteome</keyword>
<organism evidence="1 2">
    <name type="scientific">Pangasianodon gigas</name>
    <name type="common">Mekong giant catfish</name>
    <name type="synonym">Pangasius gigas</name>
    <dbReference type="NCBI Taxonomy" id="30993"/>
    <lineage>
        <taxon>Eukaryota</taxon>
        <taxon>Metazoa</taxon>
        <taxon>Chordata</taxon>
        <taxon>Craniata</taxon>
        <taxon>Vertebrata</taxon>
        <taxon>Euteleostomi</taxon>
        <taxon>Actinopterygii</taxon>
        <taxon>Neopterygii</taxon>
        <taxon>Teleostei</taxon>
        <taxon>Ostariophysi</taxon>
        <taxon>Siluriformes</taxon>
        <taxon>Pangasiidae</taxon>
        <taxon>Pangasianodon</taxon>
    </lineage>
</organism>
<comment type="caution">
    <text evidence="1">The sequence shown here is derived from an EMBL/GenBank/DDBJ whole genome shotgun (WGS) entry which is preliminary data.</text>
</comment>
<evidence type="ECO:0000313" key="2">
    <source>
        <dbReference type="Proteomes" id="UP000829447"/>
    </source>
</evidence>
<accession>A0ACC5X1V4</accession>